<evidence type="ECO:0000313" key="6">
    <source>
        <dbReference type="EMBL" id="MZQ83893.1"/>
    </source>
</evidence>
<evidence type="ECO:0000256" key="5">
    <source>
        <dbReference type="ARBA" id="ARBA00023014"/>
    </source>
</evidence>
<proteinExistence type="predicted"/>
<dbReference type="GO" id="GO:0016491">
    <property type="term" value="F:oxidoreductase activity"/>
    <property type="evidence" value="ECO:0007669"/>
    <property type="project" value="UniProtKB-KW"/>
</dbReference>
<dbReference type="Gene3D" id="3.50.50.60">
    <property type="entry name" value="FAD/NAD(P)-binding domain"/>
    <property type="match status" value="1"/>
</dbReference>
<gene>
    <name evidence="6" type="ORF">GQF01_17415</name>
</gene>
<dbReference type="Pfam" id="PF12831">
    <property type="entry name" value="FAD_oxidored"/>
    <property type="match status" value="1"/>
</dbReference>
<dbReference type="AlphaFoldDB" id="A0A6L8V0A9"/>
<accession>A0A6L8V0A9</accession>
<reference evidence="6 7" key="1">
    <citation type="submission" date="2019-12" db="EMBL/GenBank/DDBJ databases">
        <title>Paenibacillus sp. nov. sp. isolated from soil.</title>
        <authorList>
            <person name="Kim J."/>
            <person name="Jeong S.E."/>
            <person name="Jung H.S."/>
            <person name="Jeon C.O."/>
        </authorList>
    </citation>
    <scope>NUCLEOTIDE SEQUENCE [LARGE SCALE GENOMIC DNA]</scope>
    <source>
        <strain evidence="6 7">5J-6</strain>
    </source>
</reference>
<dbReference type="PANTHER" id="PTHR43498">
    <property type="entry name" value="FERREDOXIN:COB-COM HETERODISULFIDE REDUCTASE SUBUNIT A"/>
    <property type="match status" value="1"/>
</dbReference>
<keyword evidence="7" id="KW-1185">Reference proteome</keyword>
<dbReference type="PROSITE" id="PS51257">
    <property type="entry name" value="PROKAR_LIPOPROTEIN"/>
    <property type="match status" value="1"/>
</dbReference>
<evidence type="ECO:0000256" key="4">
    <source>
        <dbReference type="ARBA" id="ARBA00023004"/>
    </source>
</evidence>
<organism evidence="6 7">
    <name type="scientific">Paenibacillus silvestris</name>
    <dbReference type="NCBI Taxonomy" id="2606219"/>
    <lineage>
        <taxon>Bacteria</taxon>
        <taxon>Bacillati</taxon>
        <taxon>Bacillota</taxon>
        <taxon>Bacilli</taxon>
        <taxon>Bacillales</taxon>
        <taxon>Paenibacillaceae</taxon>
        <taxon>Paenibacillus</taxon>
    </lineage>
</organism>
<keyword evidence="3" id="KW-0560">Oxidoreductase</keyword>
<protein>
    <submittedName>
        <fullName evidence="6">FAD-dependent oxidoreductase</fullName>
    </submittedName>
</protein>
<sequence length="499" mass="55456">MRKYQGLEIGLLFTCLLFIAACDQEKVQVEKEKHQATHVVVIGSEIEGVYLARAAIDEGVSVTILDPREQPGGQLIQGQMQFLDEPVDDQNHSLLQGRVKELFSRYKSGEIRKANEFEQYFNSLIKGIPFESGISITNVDRVKDTVTGTQKIKSITYRTKEGADKTISADYWVENTDFNALVGGLELERMPGIETVFGGAQVYMAASIMMKFRNVDWGKFQGEMSQLTKKDIENKYGATTTVTDKFTWGFGNVGAAFTPSSREVFLRGLNAINQRDGEVLINALLLFHVDPSDKDSVQAALERGKAETLRILPHLREQLNGWDKAEINGFPDYLYIRDYNRYQTEYVLQASDLMGGSMFWDNVSIGGYPIDLQGTASHTWGQHSGDPDKYGMPLRSFIPKGFANVILAGKNVGASSVAYGSARIQANTSLAAEVIGILLGHLKGERDLSKLTQKDMQDMHEYLKNTYGITLNGVTAKNKLSGLTEDQIHQLNIGKLLLP</sequence>
<comment type="caution">
    <text evidence="6">The sequence shown here is derived from an EMBL/GenBank/DDBJ whole genome shotgun (WGS) entry which is preliminary data.</text>
</comment>
<dbReference type="RefSeq" id="WP_161408005.1">
    <property type="nucleotide sequence ID" value="NZ_WTUZ01000020.1"/>
</dbReference>
<dbReference type="PANTHER" id="PTHR43498:SF1">
    <property type="entry name" value="COB--COM HETERODISULFIDE REDUCTASE IRON-SULFUR SUBUNIT A"/>
    <property type="match status" value="1"/>
</dbReference>
<dbReference type="InterPro" id="IPR039650">
    <property type="entry name" value="HdrA-like"/>
</dbReference>
<dbReference type="Proteomes" id="UP000481087">
    <property type="component" value="Unassembled WGS sequence"/>
</dbReference>
<dbReference type="EMBL" id="WTUZ01000020">
    <property type="protein sequence ID" value="MZQ83893.1"/>
    <property type="molecule type" value="Genomic_DNA"/>
</dbReference>
<dbReference type="GO" id="GO:0051539">
    <property type="term" value="F:4 iron, 4 sulfur cluster binding"/>
    <property type="evidence" value="ECO:0007669"/>
    <property type="project" value="UniProtKB-KW"/>
</dbReference>
<keyword evidence="5" id="KW-0411">Iron-sulfur</keyword>
<name>A0A6L8V0A9_9BACL</name>
<dbReference type="GO" id="GO:0046872">
    <property type="term" value="F:metal ion binding"/>
    <property type="evidence" value="ECO:0007669"/>
    <property type="project" value="UniProtKB-KW"/>
</dbReference>
<keyword evidence="4" id="KW-0408">Iron</keyword>
<evidence type="ECO:0000256" key="1">
    <source>
        <dbReference type="ARBA" id="ARBA00022485"/>
    </source>
</evidence>
<evidence type="ECO:0000313" key="7">
    <source>
        <dbReference type="Proteomes" id="UP000481087"/>
    </source>
</evidence>
<dbReference type="SUPFAM" id="SSF51905">
    <property type="entry name" value="FAD/NAD(P)-binding domain"/>
    <property type="match status" value="1"/>
</dbReference>
<evidence type="ECO:0000256" key="2">
    <source>
        <dbReference type="ARBA" id="ARBA00022723"/>
    </source>
</evidence>
<evidence type="ECO:0000256" key="3">
    <source>
        <dbReference type="ARBA" id="ARBA00023002"/>
    </source>
</evidence>
<keyword evidence="1" id="KW-0004">4Fe-4S</keyword>
<keyword evidence="2" id="KW-0479">Metal-binding</keyword>
<dbReference type="InterPro" id="IPR036188">
    <property type="entry name" value="FAD/NAD-bd_sf"/>
</dbReference>